<evidence type="ECO:0000256" key="4">
    <source>
        <dbReference type="ARBA" id="ARBA00022771"/>
    </source>
</evidence>
<dbReference type="InterPro" id="IPR013087">
    <property type="entry name" value="Znf_C2H2_type"/>
</dbReference>
<keyword evidence="8" id="KW-0539">Nucleus</keyword>
<dbReference type="PROSITE" id="PS00028">
    <property type="entry name" value="ZINC_FINGER_C2H2_1"/>
    <property type="match status" value="2"/>
</dbReference>
<dbReference type="GO" id="GO:0000981">
    <property type="term" value="F:DNA-binding transcription factor activity, RNA polymerase II-specific"/>
    <property type="evidence" value="ECO:0007669"/>
    <property type="project" value="TreeGrafter"/>
</dbReference>
<dbReference type="EMBL" id="BMAO01002758">
    <property type="protein sequence ID" value="GFQ83086.1"/>
    <property type="molecule type" value="Genomic_DNA"/>
</dbReference>
<dbReference type="SMART" id="SM00355">
    <property type="entry name" value="ZnF_C2H2"/>
    <property type="match status" value="5"/>
</dbReference>
<accession>A0A8X6KT36</accession>
<dbReference type="GO" id="GO:0008270">
    <property type="term" value="F:zinc ion binding"/>
    <property type="evidence" value="ECO:0007669"/>
    <property type="project" value="UniProtKB-KW"/>
</dbReference>
<dbReference type="OrthoDB" id="3437960at2759"/>
<evidence type="ECO:0000256" key="5">
    <source>
        <dbReference type="ARBA" id="ARBA00022833"/>
    </source>
</evidence>
<dbReference type="GO" id="GO:0005634">
    <property type="term" value="C:nucleus"/>
    <property type="evidence" value="ECO:0007669"/>
    <property type="project" value="UniProtKB-SubCell"/>
</dbReference>
<protein>
    <submittedName>
        <fullName evidence="11">Zinc finger protein 16</fullName>
    </submittedName>
</protein>
<keyword evidence="4 9" id="KW-0863">Zinc-finger</keyword>
<evidence type="ECO:0000313" key="11">
    <source>
        <dbReference type="EMBL" id="GFQ83086.1"/>
    </source>
</evidence>
<dbReference type="PANTHER" id="PTHR24394:SF48">
    <property type="entry name" value="ZINC FINGER PROTEIN 771"/>
    <property type="match status" value="1"/>
</dbReference>
<feature type="domain" description="C2H2-type" evidence="10">
    <location>
        <begin position="520"/>
        <end position="541"/>
    </location>
</feature>
<keyword evidence="12" id="KW-1185">Reference proteome</keyword>
<reference evidence="11" key="1">
    <citation type="submission" date="2020-07" db="EMBL/GenBank/DDBJ databases">
        <title>Multicomponent nature underlies the extraordinary mechanical properties of spider dragline silk.</title>
        <authorList>
            <person name="Kono N."/>
            <person name="Nakamura H."/>
            <person name="Mori M."/>
            <person name="Yoshida Y."/>
            <person name="Ohtoshi R."/>
            <person name="Malay A.D."/>
            <person name="Moran D.A.P."/>
            <person name="Tomita M."/>
            <person name="Numata K."/>
            <person name="Arakawa K."/>
        </authorList>
    </citation>
    <scope>NUCLEOTIDE SEQUENCE</scope>
</reference>
<feature type="domain" description="C2H2-type" evidence="10">
    <location>
        <begin position="492"/>
        <end position="519"/>
    </location>
</feature>
<evidence type="ECO:0000256" key="7">
    <source>
        <dbReference type="ARBA" id="ARBA00023163"/>
    </source>
</evidence>
<evidence type="ECO:0000256" key="9">
    <source>
        <dbReference type="PROSITE-ProRule" id="PRU00042"/>
    </source>
</evidence>
<keyword evidence="3" id="KW-0677">Repeat</keyword>
<evidence type="ECO:0000256" key="6">
    <source>
        <dbReference type="ARBA" id="ARBA00023015"/>
    </source>
</evidence>
<dbReference type="PROSITE" id="PS50157">
    <property type="entry name" value="ZINC_FINGER_C2H2_2"/>
    <property type="match status" value="3"/>
</dbReference>
<dbReference type="GO" id="GO:0003677">
    <property type="term" value="F:DNA binding"/>
    <property type="evidence" value="ECO:0007669"/>
    <property type="project" value="UniProtKB-KW"/>
</dbReference>
<dbReference type="AlphaFoldDB" id="A0A8X6KT36"/>
<dbReference type="InterPro" id="IPR036236">
    <property type="entry name" value="Znf_C2H2_sf"/>
</dbReference>
<evidence type="ECO:0000313" key="12">
    <source>
        <dbReference type="Proteomes" id="UP000887116"/>
    </source>
</evidence>
<comment type="subcellular location">
    <subcellularLocation>
        <location evidence="1">Nucleus</location>
    </subcellularLocation>
</comment>
<evidence type="ECO:0000256" key="2">
    <source>
        <dbReference type="ARBA" id="ARBA00022723"/>
    </source>
</evidence>
<keyword evidence="7" id="KW-0804">Transcription</keyword>
<proteinExistence type="predicted"/>
<name>A0A8X6KT36_TRICU</name>
<sequence>MTSLICLKCNEEFLNLHAAEMHDCSSTEVKLIDNADKIKKESFHADQAFDNDQRGFNGTSTVSIEINAQMYGANTFQSYGSPSWLLNKQSSSEHRDKKILFENYIRNPEKITDRDSLNFESFPRSHLELHENRTEINPSENSRMPEYFPENVESIDRLTAVSNNIQSYVNDQNVYNSFSRQTFSNEQSNGHNECSVSNPTFVELKQNGGNEDQFKNSDIDREQVSASDYRFDMQNFNFPFTGITLANSKTTKTSTTFHKGQNSTMSDRNNLFPSHKTFDGINSNSNIFSEQEKINNDYSSSSTSQTGAKKCEKHLCKAKFRTESYLAVHCDTVLKGDHTSLGQKWDEGVEKEASIHSDVSGSKRDMYNKELGTENSLTKNSQGPSVVKSYQSDQCSPKDCNSVNGKKPSRRRLYHCNECKGIIDEAHLIEHKRLHTEEKILKGDECHEMLKIQDLTKSSPLSKNACSECSKRFLCTKNLRRHTRLHTGEKPYECNECHWAFNQKNNLTSHKRLHTITKPFDCPKCLKKYTRRDTLKKHKCI</sequence>
<comment type="caution">
    <text evidence="11">The sequence shown here is derived from an EMBL/GenBank/DDBJ whole genome shotgun (WGS) entry which is preliminary data.</text>
</comment>
<dbReference type="FunFam" id="3.30.160.60:FF:000016">
    <property type="entry name" value="zinc finger protein 37 homolog"/>
    <property type="match status" value="1"/>
</dbReference>
<gene>
    <name evidence="11" type="primary">NCL1_48011</name>
    <name evidence="11" type="ORF">TNCT_242771</name>
</gene>
<dbReference type="PANTHER" id="PTHR24394">
    <property type="entry name" value="ZINC FINGER PROTEIN"/>
    <property type="match status" value="1"/>
</dbReference>
<keyword evidence="6" id="KW-0805">Transcription regulation</keyword>
<dbReference type="Gene3D" id="3.30.160.60">
    <property type="entry name" value="Classic Zinc Finger"/>
    <property type="match status" value="3"/>
</dbReference>
<dbReference type="Proteomes" id="UP000887116">
    <property type="component" value="Unassembled WGS sequence"/>
</dbReference>
<dbReference type="SUPFAM" id="SSF57667">
    <property type="entry name" value="beta-beta-alpha zinc fingers"/>
    <property type="match status" value="2"/>
</dbReference>
<evidence type="ECO:0000256" key="8">
    <source>
        <dbReference type="ARBA" id="ARBA00023242"/>
    </source>
</evidence>
<keyword evidence="2" id="KW-0479">Metal-binding</keyword>
<feature type="domain" description="C2H2-type" evidence="10">
    <location>
        <begin position="464"/>
        <end position="491"/>
    </location>
</feature>
<evidence type="ECO:0000256" key="1">
    <source>
        <dbReference type="ARBA" id="ARBA00004123"/>
    </source>
</evidence>
<keyword evidence="5" id="KW-0862">Zinc</keyword>
<organism evidence="11 12">
    <name type="scientific">Trichonephila clavata</name>
    <name type="common">Joro spider</name>
    <name type="synonym">Nephila clavata</name>
    <dbReference type="NCBI Taxonomy" id="2740835"/>
    <lineage>
        <taxon>Eukaryota</taxon>
        <taxon>Metazoa</taxon>
        <taxon>Ecdysozoa</taxon>
        <taxon>Arthropoda</taxon>
        <taxon>Chelicerata</taxon>
        <taxon>Arachnida</taxon>
        <taxon>Araneae</taxon>
        <taxon>Araneomorphae</taxon>
        <taxon>Entelegynae</taxon>
        <taxon>Araneoidea</taxon>
        <taxon>Nephilidae</taxon>
        <taxon>Trichonephila</taxon>
    </lineage>
</organism>
<evidence type="ECO:0000259" key="10">
    <source>
        <dbReference type="PROSITE" id="PS50157"/>
    </source>
</evidence>
<evidence type="ECO:0000256" key="3">
    <source>
        <dbReference type="ARBA" id="ARBA00022737"/>
    </source>
</evidence>